<dbReference type="Gene3D" id="1.20.1250.20">
    <property type="entry name" value="MFS general substrate transporter like domains"/>
    <property type="match status" value="1"/>
</dbReference>
<feature type="transmembrane region" description="Helical" evidence="4">
    <location>
        <begin position="88"/>
        <end position="111"/>
    </location>
</feature>
<feature type="transmembrane region" description="Helical" evidence="4">
    <location>
        <begin position="53"/>
        <end position="76"/>
    </location>
</feature>
<evidence type="ECO:0000259" key="5">
    <source>
        <dbReference type="PROSITE" id="PS50850"/>
    </source>
</evidence>
<keyword evidence="3 4" id="KW-0472">Membrane</keyword>
<feature type="non-terminal residue" evidence="6">
    <location>
        <position position="1"/>
    </location>
</feature>
<feature type="transmembrane region" description="Helical" evidence="4">
    <location>
        <begin position="26"/>
        <end position="47"/>
    </location>
</feature>
<dbReference type="InterPro" id="IPR036259">
    <property type="entry name" value="MFS_trans_sf"/>
</dbReference>
<comment type="caution">
    <text evidence="6">The sequence shown here is derived from an EMBL/GenBank/DDBJ whole genome shotgun (WGS) entry which is preliminary data.</text>
</comment>
<organism evidence="6 7">
    <name type="scientific">Tenacibaculum discolor</name>
    <dbReference type="NCBI Taxonomy" id="361581"/>
    <lineage>
        <taxon>Bacteria</taxon>
        <taxon>Pseudomonadati</taxon>
        <taxon>Bacteroidota</taxon>
        <taxon>Flavobacteriia</taxon>
        <taxon>Flavobacteriales</taxon>
        <taxon>Flavobacteriaceae</taxon>
        <taxon>Tenacibaculum</taxon>
    </lineage>
</organism>
<evidence type="ECO:0000256" key="3">
    <source>
        <dbReference type="ARBA" id="ARBA00023136"/>
    </source>
</evidence>
<dbReference type="AlphaFoldDB" id="A0A2G1BP33"/>
<dbReference type="InterPro" id="IPR020846">
    <property type="entry name" value="MFS_dom"/>
</dbReference>
<evidence type="ECO:0000256" key="1">
    <source>
        <dbReference type="ARBA" id="ARBA00022692"/>
    </source>
</evidence>
<feature type="domain" description="Major facilitator superfamily (MFS) profile" evidence="5">
    <location>
        <begin position="1"/>
        <end position="113"/>
    </location>
</feature>
<evidence type="ECO:0000313" key="6">
    <source>
        <dbReference type="EMBL" id="PHN95787.1"/>
    </source>
</evidence>
<name>A0A2G1BP33_9FLAO</name>
<dbReference type="EMBL" id="PDUU01001081">
    <property type="protein sequence ID" value="PHN95787.1"/>
    <property type="molecule type" value="Genomic_DNA"/>
</dbReference>
<sequence length="113" mass="11402">VGFLAFMVGIFVGGILYTRLGMKRSVMISLVLMAVSNLSFAGLAMLGHSNLGMAGAIGFENFSSGIGGVTVVAYFSALTNARFTASQYALISAAASIVGRAVTGTTAGALIDA</sequence>
<gene>
    <name evidence="6" type="ORF">CSC81_18670</name>
</gene>
<keyword evidence="2 4" id="KW-1133">Transmembrane helix</keyword>
<evidence type="ECO:0000256" key="2">
    <source>
        <dbReference type="ARBA" id="ARBA00022989"/>
    </source>
</evidence>
<keyword evidence="1 4" id="KW-0812">Transmembrane</keyword>
<dbReference type="GO" id="GO:0022857">
    <property type="term" value="F:transmembrane transporter activity"/>
    <property type="evidence" value="ECO:0007669"/>
    <property type="project" value="InterPro"/>
</dbReference>
<dbReference type="Proteomes" id="UP000222163">
    <property type="component" value="Unassembled WGS sequence"/>
</dbReference>
<dbReference type="PROSITE" id="PS50850">
    <property type="entry name" value="MFS"/>
    <property type="match status" value="1"/>
</dbReference>
<feature type="non-terminal residue" evidence="6">
    <location>
        <position position="113"/>
    </location>
</feature>
<evidence type="ECO:0000313" key="7">
    <source>
        <dbReference type="Proteomes" id="UP000222163"/>
    </source>
</evidence>
<accession>A0A2G1BP33</accession>
<evidence type="ECO:0000256" key="4">
    <source>
        <dbReference type="SAM" id="Phobius"/>
    </source>
</evidence>
<dbReference type="SUPFAM" id="SSF103473">
    <property type="entry name" value="MFS general substrate transporter"/>
    <property type="match status" value="1"/>
</dbReference>
<proteinExistence type="predicted"/>
<reference evidence="6 7" key="1">
    <citation type="journal article" date="2016" name="Nat. Commun.">
        <title>Microbial interactions lead to rapid micro-scale successions on model marine particles.</title>
        <authorList>
            <person name="Datta M.S."/>
            <person name="Sliwerska E."/>
            <person name="Gore J."/>
            <person name="Polz M.F."/>
            <person name="Cordero O.X."/>
        </authorList>
    </citation>
    <scope>NUCLEOTIDE SEQUENCE [LARGE SCALE GENOMIC DNA]</scope>
    <source>
        <strain evidence="6 7">4G03</strain>
    </source>
</reference>
<protein>
    <submittedName>
        <fullName evidence="6">MFS transporter</fullName>
    </submittedName>
</protein>